<feature type="region of interest" description="Disordered" evidence="2">
    <location>
        <begin position="90"/>
        <end position="114"/>
    </location>
</feature>
<dbReference type="GeneID" id="20671718"/>
<dbReference type="Proteomes" id="UP000030671">
    <property type="component" value="Unassembled WGS sequence"/>
</dbReference>
<dbReference type="EMBL" id="KI925467">
    <property type="protein sequence ID" value="ETW74908.1"/>
    <property type="molecule type" value="Genomic_DNA"/>
</dbReference>
<evidence type="ECO:0000256" key="2">
    <source>
        <dbReference type="SAM" id="MobiDB-lite"/>
    </source>
</evidence>
<proteinExistence type="inferred from homology"/>
<feature type="compositionally biased region" description="Basic and acidic residues" evidence="2">
    <location>
        <begin position="105"/>
        <end position="114"/>
    </location>
</feature>
<dbReference type="AlphaFoldDB" id="W4JMZ8"/>
<keyword evidence="4" id="KW-1185">Reference proteome</keyword>
<gene>
    <name evidence="3" type="ORF">HETIRDRAFT_332267</name>
</gene>
<accession>W4JMZ8</accession>
<feature type="compositionally biased region" description="Acidic residues" evidence="2">
    <location>
        <begin position="348"/>
        <end position="358"/>
    </location>
</feature>
<dbReference type="OrthoDB" id="10067381at2759"/>
<dbReference type="SUPFAM" id="SSF55418">
    <property type="entry name" value="eIF4e-like"/>
    <property type="match status" value="1"/>
</dbReference>
<feature type="region of interest" description="Disordered" evidence="2">
    <location>
        <begin position="289"/>
        <end position="370"/>
    </location>
</feature>
<feature type="compositionally biased region" description="Basic residues" evidence="2">
    <location>
        <begin position="298"/>
        <end position="310"/>
    </location>
</feature>
<dbReference type="RefSeq" id="XP_009553371.1">
    <property type="nucleotide sequence ID" value="XM_009555076.1"/>
</dbReference>
<sequence>MSENKQSEDVVPQLELYSYAWSPSCAADVPLDTFLSKYKPSLVQDDGTKPWIWVQGSQAPPKDSGEESAIQEAINLLKEVTEKVEKIKNDSTIPTRSNKKTGAKSKKELREAEQAKATERLTEISTQKGYVSGKWLIFAPPEKVDTIWSAIATSLVSGPLSSTSASLAKVATCPISETPNYQHLLCIYLPNVYDKAAVTEVRASLGLVNFGLSDTYVMRVLLRNHGMNVLGVKANLYTAIVGLDSKHPSGIQSTVWKPNALIEASEAKALKDAYFVELETNKAVDKIGDEEREGNVRTKAKPKPRLKLRKQANNNPFASDDDENDGGAKVQKPARRTKATKKRTTSASEDEDGENDESDTGRKTKRVRSK</sequence>
<dbReference type="eggNOG" id="ENOG502S86E">
    <property type="taxonomic scope" value="Eukaryota"/>
</dbReference>
<evidence type="ECO:0000313" key="3">
    <source>
        <dbReference type="EMBL" id="ETW74908.1"/>
    </source>
</evidence>
<protein>
    <submittedName>
        <fullName evidence="3">Uncharacterized protein</fullName>
    </submittedName>
</protein>
<organism evidence="3 4">
    <name type="scientific">Heterobasidion irregulare (strain TC 32-1)</name>
    <dbReference type="NCBI Taxonomy" id="747525"/>
    <lineage>
        <taxon>Eukaryota</taxon>
        <taxon>Fungi</taxon>
        <taxon>Dikarya</taxon>
        <taxon>Basidiomycota</taxon>
        <taxon>Agaricomycotina</taxon>
        <taxon>Agaricomycetes</taxon>
        <taxon>Russulales</taxon>
        <taxon>Bondarzewiaceae</taxon>
        <taxon>Heterobasidion</taxon>
        <taxon>Heterobasidion annosum species complex</taxon>
    </lineage>
</organism>
<dbReference type="InterPro" id="IPR023398">
    <property type="entry name" value="TIF_eIF4e-like"/>
</dbReference>
<evidence type="ECO:0000256" key="1">
    <source>
        <dbReference type="ARBA" id="ARBA00010568"/>
    </source>
</evidence>
<dbReference type="KEGG" id="hir:HETIRDRAFT_332267"/>
<name>W4JMZ8_HETIT</name>
<dbReference type="Pfam" id="PF08939">
    <property type="entry name" value="Bles03"/>
    <property type="match status" value="1"/>
</dbReference>
<dbReference type="PANTHER" id="PTHR31977:SF1">
    <property type="entry name" value="UPF0696 PROTEIN C11ORF68"/>
    <property type="match status" value="1"/>
</dbReference>
<dbReference type="Gene3D" id="3.30.760.10">
    <property type="entry name" value="RNA Cap, Translation Initiation Factor Eif4e"/>
    <property type="match status" value="1"/>
</dbReference>
<comment type="similarity">
    <text evidence="1">Belongs to the UPF0696 family.</text>
</comment>
<evidence type="ECO:0000313" key="4">
    <source>
        <dbReference type="Proteomes" id="UP000030671"/>
    </source>
</evidence>
<dbReference type="PANTHER" id="PTHR31977">
    <property type="entry name" value="UPF0696 PROTEIN C11ORF68"/>
    <property type="match status" value="1"/>
</dbReference>
<reference evidence="3 4" key="1">
    <citation type="journal article" date="2012" name="New Phytol.">
        <title>Insight into trade-off between wood decay and parasitism from the genome of a fungal forest pathogen.</title>
        <authorList>
            <person name="Olson A."/>
            <person name="Aerts A."/>
            <person name="Asiegbu F."/>
            <person name="Belbahri L."/>
            <person name="Bouzid O."/>
            <person name="Broberg A."/>
            <person name="Canback B."/>
            <person name="Coutinho P.M."/>
            <person name="Cullen D."/>
            <person name="Dalman K."/>
            <person name="Deflorio G."/>
            <person name="van Diepen L.T."/>
            <person name="Dunand C."/>
            <person name="Duplessis S."/>
            <person name="Durling M."/>
            <person name="Gonthier P."/>
            <person name="Grimwood J."/>
            <person name="Fossdal C.G."/>
            <person name="Hansson D."/>
            <person name="Henrissat B."/>
            <person name="Hietala A."/>
            <person name="Himmelstrand K."/>
            <person name="Hoffmeister D."/>
            <person name="Hogberg N."/>
            <person name="James T.Y."/>
            <person name="Karlsson M."/>
            <person name="Kohler A."/>
            <person name="Kues U."/>
            <person name="Lee Y.H."/>
            <person name="Lin Y.C."/>
            <person name="Lind M."/>
            <person name="Lindquist E."/>
            <person name="Lombard V."/>
            <person name="Lucas S."/>
            <person name="Lunden K."/>
            <person name="Morin E."/>
            <person name="Murat C."/>
            <person name="Park J."/>
            <person name="Raffaello T."/>
            <person name="Rouze P."/>
            <person name="Salamov A."/>
            <person name="Schmutz J."/>
            <person name="Solheim H."/>
            <person name="Stahlberg J."/>
            <person name="Velez H."/>
            <person name="de Vries R.P."/>
            <person name="Wiebenga A."/>
            <person name="Woodward S."/>
            <person name="Yakovlev I."/>
            <person name="Garbelotto M."/>
            <person name="Martin F."/>
            <person name="Grigoriev I.V."/>
            <person name="Stenlid J."/>
        </authorList>
    </citation>
    <scope>NUCLEOTIDE SEQUENCE [LARGE SCALE GENOMIC DNA]</scope>
    <source>
        <strain evidence="3 4">TC 32-1</strain>
    </source>
</reference>
<feature type="compositionally biased region" description="Basic residues" evidence="2">
    <location>
        <begin position="332"/>
        <end position="344"/>
    </location>
</feature>
<dbReference type="HOGENOM" id="CLU_062058_0_0_1"/>
<dbReference type="InParanoid" id="W4JMZ8"/>
<dbReference type="InterPro" id="IPR015034">
    <property type="entry name" value="Bles03"/>
</dbReference>